<dbReference type="InterPro" id="IPR027417">
    <property type="entry name" value="P-loop_NTPase"/>
</dbReference>
<dbReference type="InterPro" id="IPR016898">
    <property type="entry name" value="Polyphosphate_phosphotransfera"/>
</dbReference>
<keyword evidence="3 5" id="KW-0418">Kinase</keyword>
<proteinExistence type="inferred from homology"/>
<dbReference type="EMBL" id="JACOGF010000002">
    <property type="protein sequence ID" value="MBC3916542.1"/>
    <property type="molecule type" value="Genomic_DNA"/>
</dbReference>
<organism evidence="5 6">
    <name type="scientific">Undibacterium hunanense</name>
    <dbReference type="NCBI Taxonomy" id="2762292"/>
    <lineage>
        <taxon>Bacteria</taxon>
        <taxon>Pseudomonadati</taxon>
        <taxon>Pseudomonadota</taxon>
        <taxon>Betaproteobacteria</taxon>
        <taxon>Burkholderiales</taxon>
        <taxon>Oxalobacteraceae</taxon>
        <taxon>Undibacterium</taxon>
    </lineage>
</organism>
<feature type="domain" description="Polyphosphate kinase-2-related" evidence="4">
    <location>
        <begin position="36"/>
        <end position="259"/>
    </location>
</feature>
<evidence type="ECO:0000256" key="1">
    <source>
        <dbReference type="ARBA" id="ARBA00009924"/>
    </source>
</evidence>
<gene>
    <name evidence="5" type="ORF">H8L32_03500</name>
</gene>
<keyword evidence="2" id="KW-0808">Transferase</keyword>
<accession>A0ABR6ZKX7</accession>
<comment type="similarity">
    <text evidence="1">Belongs to the polyphosphate kinase 2 (PPK2) family. Class I subfamily.</text>
</comment>
<evidence type="ECO:0000313" key="6">
    <source>
        <dbReference type="Proteomes" id="UP000650424"/>
    </source>
</evidence>
<dbReference type="Gene3D" id="3.40.50.300">
    <property type="entry name" value="P-loop containing nucleotide triphosphate hydrolases"/>
    <property type="match status" value="1"/>
</dbReference>
<reference evidence="5 6" key="1">
    <citation type="submission" date="2020-08" db="EMBL/GenBank/DDBJ databases">
        <title>Novel species isolated from subtropical streams in China.</title>
        <authorList>
            <person name="Lu H."/>
        </authorList>
    </citation>
    <scope>NUCLEOTIDE SEQUENCE [LARGE SCALE GENOMIC DNA]</scope>
    <source>
        <strain evidence="5 6">CY18W</strain>
    </source>
</reference>
<evidence type="ECO:0000259" key="4">
    <source>
        <dbReference type="Pfam" id="PF03976"/>
    </source>
</evidence>
<dbReference type="NCBIfam" id="TIGR03709">
    <property type="entry name" value="PPK2_rel_1"/>
    <property type="match status" value="1"/>
</dbReference>
<protein>
    <submittedName>
        <fullName evidence="5">Polyphosphate kinase 2 family protein</fullName>
    </submittedName>
</protein>
<dbReference type="GO" id="GO:0016301">
    <property type="term" value="F:kinase activity"/>
    <property type="evidence" value="ECO:0007669"/>
    <property type="project" value="UniProtKB-KW"/>
</dbReference>
<keyword evidence="6" id="KW-1185">Reference proteome</keyword>
<evidence type="ECO:0000256" key="3">
    <source>
        <dbReference type="ARBA" id="ARBA00022777"/>
    </source>
</evidence>
<sequence>MSIAEQFRITKAFQIKEANAKKKLLGAAADDKNGGKAADKQATLKLAEEISDLQNLLYAEHDRKLLIILQGMDTAGKDGTVKGVFGQINPLGARTVAFKAPGTDDKNHDYLWRVHREVPGKGEITIFNRSHYEDVLITRVHDWIDVNECKRRYAQICDFERMLAETGTVILKFFLHISKTEQKARLEERLADPDKHWKFDPQDLAERKYWDAYQQAYENALLATDADHAPWYAIPADSKTQRNLVIASIVQEKMQGMKLKYPPGNPEFAKLKVE</sequence>
<dbReference type="PIRSF" id="PIRSF028756">
    <property type="entry name" value="PPK2_prd"/>
    <property type="match status" value="1"/>
</dbReference>
<dbReference type="PANTHER" id="PTHR34383:SF3">
    <property type="entry name" value="POLYPHOSPHATE:AMP PHOSPHOTRANSFERASE"/>
    <property type="match status" value="1"/>
</dbReference>
<dbReference type="SUPFAM" id="SSF52540">
    <property type="entry name" value="P-loop containing nucleoside triphosphate hydrolases"/>
    <property type="match status" value="1"/>
</dbReference>
<dbReference type="Pfam" id="PF03976">
    <property type="entry name" value="PPK2"/>
    <property type="match status" value="1"/>
</dbReference>
<evidence type="ECO:0000313" key="5">
    <source>
        <dbReference type="EMBL" id="MBC3916542.1"/>
    </source>
</evidence>
<dbReference type="InterPro" id="IPR022300">
    <property type="entry name" value="PPK2-rel_1"/>
</dbReference>
<evidence type="ECO:0000256" key="2">
    <source>
        <dbReference type="ARBA" id="ARBA00022679"/>
    </source>
</evidence>
<dbReference type="Proteomes" id="UP000650424">
    <property type="component" value="Unassembled WGS sequence"/>
</dbReference>
<name>A0ABR6ZKX7_9BURK</name>
<dbReference type="RefSeq" id="WP_186945800.1">
    <property type="nucleotide sequence ID" value="NZ_JACOGF010000002.1"/>
</dbReference>
<dbReference type="PANTHER" id="PTHR34383">
    <property type="entry name" value="POLYPHOSPHATE:AMP PHOSPHOTRANSFERASE-RELATED"/>
    <property type="match status" value="1"/>
</dbReference>
<dbReference type="InterPro" id="IPR022488">
    <property type="entry name" value="PPK2-related"/>
</dbReference>
<comment type="caution">
    <text evidence="5">The sequence shown here is derived from an EMBL/GenBank/DDBJ whole genome shotgun (WGS) entry which is preliminary data.</text>
</comment>